<name>A0A7G2CV21_9TRYP</name>
<evidence type="ECO:0000313" key="3">
    <source>
        <dbReference type="EMBL" id="CAD2222931.1"/>
    </source>
</evidence>
<dbReference type="EMBL" id="LR877173">
    <property type="protein sequence ID" value="CAD2222931.1"/>
    <property type="molecule type" value="Genomic_DNA"/>
</dbReference>
<gene>
    <name evidence="3" type="ORF">ADEAN_001048700</name>
</gene>
<dbReference type="Gene3D" id="3.40.140.10">
    <property type="entry name" value="Cytidine Deaminase, domain 2"/>
    <property type="match status" value="1"/>
</dbReference>
<reference evidence="3 4" key="1">
    <citation type="submission" date="2020-08" db="EMBL/GenBank/DDBJ databases">
        <authorList>
            <person name="Newling K."/>
            <person name="Davey J."/>
            <person name="Forrester S."/>
        </authorList>
    </citation>
    <scope>NUCLEOTIDE SEQUENCE [LARGE SCALE GENOMIC DNA]</scope>
    <source>
        <strain evidence="4">Crithidia deanei Carvalho (ATCC PRA-265)</strain>
    </source>
</reference>
<protein>
    <recommendedName>
        <fullName evidence="2">EIF3F/CSN6-like C-terminal domain-containing protein</fullName>
    </recommendedName>
</protein>
<sequence>MFLQNEFTHEQLLWRYLLLNNNKNTGNSFLLEKEMMEKVETLKITFPECEVVGFYFVSTSNRVRDIAAFAVDFIQEKFLKLFYPSVLTNPNNNTLFYMLIGNEHPSRGNFTNVFEFQYNSNQNNNGNDQKLEIALHTCEETLCLTGSVDMPLTSLYHPQKQPSVHFLHINFKLDSDEIEFIGIDAVSYISLQKLNSNPKSNVTKNKTAQQLNSVNYLRQHIKIVLQYLELLRQKSPAEVSFQEYDVLRTLQTMVAQLPVESPGYTFHESTFNASINNNKNENHNHNHKHYPNAVQDEINNARSVALLSQLTHLTEEVERLGQQQRGVISQWHGRMEEGNDTKRRKHF</sequence>
<feature type="domain" description="EIF3F/CSN6-like C-terminal" evidence="2">
    <location>
        <begin position="177"/>
        <end position="316"/>
    </location>
</feature>
<keyword evidence="4" id="KW-1185">Reference proteome</keyword>
<dbReference type="AlphaFoldDB" id="A0A7G2CV21"/>
<evidence type="ECO:0000313" key="4">
    <source>
        <dbReference type="Proteomes" id="UP000515908"/>
    </source>
</evidence>
<dbReference type="InterPro" id="IPR024969">
    <property type="entry name" value="EIF3F/CSN6-like_C"/>
</dbReference>
<dbReference type="Proteomes" id="UP000515908">
    <property type="component" value="Chromosome 29"/>
</dbReference>
<dbReference type="Pfam" id="PF13012">
    <property type="entry name" value="MitMem_reg"/>
    <property type="match status" value="1"/>
</dbReference>
<dbReference type="VEuPathDB" id="TriTrypDB:ADEAN_001048700"/>
<evidence type="ECO:0000256" key="1">
    <source>
        <dbReference type="SAM" id="MobiDB-lite"/>
    </source>
</evidence>
<evidence type="ECO:0000259" key="2">
    <source>
        <dbReference type="Pfam" id="PF13012"/>
    </source>
</evidence>
<proteinExistence type="predicted"/>
<feature type="region of interest" description="Disordered" evidence="1">
    <location>
        <begin position="328"/>
        <end position="347"/>
    </location>
</feature>
<accession>A0A7G2CV21</accession>
<organism evidence="3 4">
    <name type="scientific">Angomonas deanei</name>
    <dbReference type="NCBI Taxonomy" id="59799"/>
    <lineage>
        <taxon>Eukaryota</taxon>
        <taxon>Discoba</taxon>
        <taxon>Euglenozoa</taxon>
        <taxon>Kinetoplastea</taxon>
        <taxon>Metakinetoplastina</taxon>
        <taxon>Trypanosomatida</taxon>
        <taxon>Trypanosomatidae</taxon>
        <taxon>Strigomonadinae</taxon>
        <taxon>Angomonas</taxon>
    </lineage>
</organism>